<dbReference type="Proteomes" id="UP000290565">
    <property type="component" value="Unassembled WGS sequence"/>
</dbReference>
<sequence>MFVEMKRSGGTVVHGYEKQLEFYKAASQTEFGVFVIIDYGDLGNKLNEVNRIRDERVKNGERASEIIVIDTTRKASASKRK</sequence>
<organism evidence="1 2">
    <name type="scientific">Bradyrhizobium zhanjiangense</name>
    <dbReference type="NCBI Taxonomy" id="1325107"/>
    <lineage>
        <taxon>Bacteria</taxon>
        <taxon>Pseudomonadati</taxon>
        <taxon>Pseudomonadota</taxon>
        <taxon>Alphaproteobacteria</taxon>
        <taxon>Hyphomicrobiales</taxon>
        <taxon>Nitrobacteraceae</taxon>
        <taxon>Bradyrhizobium</taxon>
    </lineage>
</organism>
<name>A0A4V1L4J1_9BRAD</name>
<evidence type="ECO:0000313" key="2">
    <source>
        <dbReference type="Proteomes" id="UP000290565"/>
    </source>
</evidence>
<comment type="caution">
    <text evidence="1">The sequence shown here is derived from an EMBL/GenBank/DDBJ whole genome shotgun (WGS) entry which is preliminary data.</text>
</comment>
<dbReference type="EMBL" id="LBJM01000014">
    <property type="protein sequence ID" value="RXH41654.1"/>
    <property type="molecule type" value="Genomic_DNA"/>
</dbReference>
<proteinExistence type="predicted"/>
<dbReference type="RefSeq" id="WP_206734287.1">
    <property type="nucleotide sequence ID" value="NZ_LBJM01000014.1"/>
</dbReference>
<gene>
    <name evidence="1" type="ORF">XH94_06600</name>
</gene>
<evidence type="ECO:0000313" key="1">
    <source>
        <dbReference type="EMBL" id="RXH41654.1"/>
    </source>
</evidence>
<dbReference type="AlphaFoldDB" id="A0A4V1L4J1"/>
<accession>A0A4V1L4J1</accession>
<reference evidence="1 2" key="1">
    <citation type="submission" date="2015-04" db="EMBL/GenBank/DDBJ databases">
        <title>Comparative genomics of rhizobia nodulating Arachis hypogaea in China.</title>
        <authorList>
            <person name="Li Y."/>
        </authorList>
    </citation>
    <scope>NUCLEOTIDE SEQUENCE [LARGE SCALE GENOMIC DNA]</scope>
    <source>
        <strain evidence="1 2">CCBAU 51787</strain>
    </source>
</reference>
<protein>
    <submittedName>
        <fullName evidence="1">Uncharacterized protein</fullName>
    </submittedName>
</protein>